<dbReference type="EMBL" id="CAAHCP010000032">
    <property type="protein sequence ID" value="VGL97123.1"/>
    <property type="molecule type" value="Genomic_DNA"/>
</dbReference>
<sequence length="178" mass="21234">MRKPQQTFDLEFPDDYKLASVLERDRADFESTNIWFYVGADYRDSRFAKVGITMGDLRSRSYSTSNPNYYLFCGFQCKHDTTRADLKNIERDVLSYLDEYYPNRAPHRESRRLSECFYDINFEAFFVDVHQYLHDKHYKHFQIMGFPDGESYALSWLFNSCLPSSVVNHFLNAIRQFS</sequence>
<name>A0A486R5S8_KLEPN</name>
<accession>A0A486R5S8</accession>
<protein>
    <recommendedName>
        <fullName evidence="2">GIY-YIG nuclease family protein</fullName>
    </recommendedName>
</protein>
<gene>
    <name evidence="1" type="ORF">SAMEA4873646_05278</name>
</gene>
<dbReference type="AlphaFoldDB" id="A0A486R5S8"/>
<evidence type="ECO:0008006" key="2">
    <source>
        <dbReference type="Google" id="ProtNLM"/>
    </source>
</evidence>
<proteinExistence type="predicted"/>
<dbReference type="RefSeq" id="WP_094986489.1">
    <property type="nucleotide sequence ID" value="NZ_BFEU01000107.1"/>
</dbReference>
<organism evidence="1">
    <name type="scientific">Klebsiella pneumoniae</name>
    <dbReference type="NCBI Taxonomy" id="573"/>
    <lineage>
        <taxon>Bacteria</taxon>
        <taxon>Pseudomonadati</taxon>
        <taxon>Pseudomonadota</taxon>
        <taxon>Gammaproteobacteria</taxon>
        <taxon>Enterobacterales</taxon>
        <taxon>Enterobacteriaceae</taxon>
        <taxon>Klebsiella/Raoultella group</taxon>
        <taxon>Klebsiella</taxon>
        <taxon>Klebsiella pneumoniae complex</taxon>
    </lineage>
</organism>
<reference evidence="1" key="1">
    <citation type="submission" date="2019-03" db="EMBL/GenBank/DDBJ databases">
        <authorList>
            <consortium name="Pathogen Informatics"/>
        </authorList>
    </citation>
    <scope>NUCLEOTIDE SEQUENCE</scope>
    <source>
        <strain evidence="1">5012STDY7626444</strain>
    </source>
</reference>
<evidence type="ECO:0000313" key="1">
    <source>
        <dbReference type="EMBL" id="VGL97123.1"/>
    </source>
</evidence>